<organism evidence="3 4">
    <name type="scientific">Actinoplanes italicus</name>
    <dbReference type="NCBI Taxonomy" id="113567"/>
    <lineage>
        <taxon>Bacteria</taxon>
        <taxon>Bacillati</taxon>
        <taxon>Actinomycetota</taxon>
        <taxon>Actinomycetes</taxon>
        <taxon>Micromonosporales</taxon>
        <taxon>Micromonosporaceae</taxon>
        <taxon>Actinoplanes</taxon>
    </lineage>
</organism>
<keyword evidence="4" id="KW-1185">Reference proteome</keyword>
<dbReference type="Proteomes" id="UP000239415">
    <property type="component" value="Unassembled WGS sequence"/>
</dbReference>
<evidence type="ECO:0000256" key="1">
    <source>
        <dbReference type="SAM" id="MobiDB-lite"/>
    </source>
</evidence>
<sequence>MTLFGRGADQQALRLFAERAERAGGALMLTGKPGSGRTTLLGDLADHRAAAGVRVIRSASAPGGVLSDHADLDRLIAPLYENLAALPAHLRESLSVAVGLDAGLQPSALSVGTAVTVLLRHAARIHPLLIVVDDLQYWDPASRALLGYACRRLGHSRVGLVVTLPAAHRHDPELAGIPVHNLEPLGTDAAEAMLRATAGDLAAGVRRRVLAAAAGNPLALAELPRALSDGRRTGREALPPVLPVTPALTTAYAPVVGSLPPGARHLLLIAALEETADLVALGRMAGEDGSLAELTAAERAGLIRVDDAGRLSFSSPLIPLTVAAAAGAVELRRAHHALAGALADRDPARALIHLARTAVHRDEALAGRLAEAAGRSLTGGDPDRAADLWMLAADLVPEAEAGRSHRHAVAVVRATALADPDGARELIGAAPDSGRSAPASAIVDVHCALRDGAGLADAHERLLATMREHHEDGWLLAEAARTASLSAWRLGRSPGDVGARPGPPELLSGAFAPATPGGNNRRQELDRVLRRIHEGHDFGVAAQASLGLAYLDRLGENRDVLKRVTDAGSSGRAVGSALPVIASWCLAAWPTGRWDRIGELAAEYSRLAARHDATDFLSPLPRLATGLLAAARGDRLAAVTAADWLARHGDQAREDVGRSLSHHVSGLLALAEGDFERAYDHLAHLGSGAPTAHLAWAALDVIEAARHSGNLDRARACADALSRLPAAQLSERMAWLVRAGHAVIAEPHTAGPLFAAVVEAPAAKRWPFDLARMHLAYSDHLNSRREAHEARFHLRQAARIFQCLGVPAWHGRVQPAPETLGRTAAVNRPAGPVPTGQRTARIARSGSPHLNRGLQPLAVIPGSPYAAPRPGSTAGPRADDAPDPSRAHHRPPSRTFVSSARDDTPILRKAR</sequence>
<proteinExistence type="predicted"/>
<gene>
    <name evidence="3" type="ORF">CLV67_11130</name>
</gene>
<accession>A0A2T0K786</accession>
<feature type="region of interest" description="Disordered" evidence="1">
    <location>
        <begin position="821"/>
        <end position="911"/>
    </location>
</feature>
<evidence type="ECO:0000259" key="2">
    <source>
        <dbReference type="Pfam" id="PF13191"/>
    </source>
</evidence>
<feature type="compositionally biased region" description="Basic and acidic residues" evidence="1">
    <location>
        <begin position="877"/>
        <end position="886"/>
    </location>
</feature>
<dbReference type="Pfam" id="PF13191">
    <property type="entry name" value="AAA_16"/>
    <property type="match status" value="1"/>
</dbReference>
<reference evidence="3 4" key="1">
    <citation type="submission" date="2018-03" db="EMBL/GenBank/DDBJ databases">
        <title>Genomic Encyclopedia of Archaeal and Bacterial Type Strains, Phase II (KMG-II): from individual species to whole genera.</title>
        <authorList>
            <person name="Goeker M."/>
        </authorList>
    </citation>
    <scope>NUCLEOTIDE SEQUENCE [LARGE SCALE GENOMIC DNA]</scope>
    <source>
        <strain evidence="3 4">DSM 43146</strain>
    </source>
</reference>
<comment type="caution">
    <text evidence="3">The sequence shown here is derived from an EMBL/GenBank/DDBJ whole genome shotgun (WGS) entry which is preliminary data.</text>
</comment>
<dbReference type="InterPro" id="IPR041664">
    <property type="entry name" value="AAA_16"/>
</dbReference>
<feature type="domain" description="Orc1-like AAA ATPase" evidence="2">
    <location>
        <begin position="3"/>
        <end position="158"/>
    </location>
</feature>
<evidence type="ECO:0000313" key="4">
    <source>
        <dbReference type="Proteomes" id="UP000239415"/>
    </source>
</evidence>
<feature type="compositionally biased region" description="Basic and acidic residues" evidence="1">
    <location>
        <begin position="900"/>
        <end position="911"/>
    </location>
</feature>
<dbReference type="RefSeq" id="WP_170153993.1">
    <property type="nucleotide sequence ID" value="NZ_BOMO01000095.1"/>
</dbReference>
<name>A0A2T0K786_9ACTN</name>
<dbReference type="AlphaFoldDB" id="A0A2T0K786"/>
<dbReference type="EMBL" id="PVMZ01000011">
    <property type="protein sequence ID" value="PRX18883.1"/>
    <property type="molecule type" value="Genomic_DNA"/>
</dbReference>
<dbReference type="InterPro" id="IPR027417">
    <property type="entry name" value="P-loop_NTPase"/>
</dbReference>
<evidence type="ECO:0000313" key="3">
    <source>
        <dbReference type="EMBL" id="PRX18883.1"/>
    </source>
</evidence>
<dbReference type="SUPFAM" id="SSF52540">
    <property type="entry name" value="P-loop containing nucleoside triphosphate hydrolases"/>
    <property type="match status" value="1"/>
</dbReference>
<protein>
    <submittedName>
        <fullName evidence="3">AAA ATPase-like protein</fullName>
    </submittedName>
</protein>